<organism evidence="15">
    <name type="scientific">Aphanomyces astaci</name>
    <name type="common">Crayfish plague agent</name>
    <dbReference type="NCBI Taxonomy" id="112090"/>
    <lineage>
        <taxon>Eukaryota</taxon>
        <taxon>Sar</taxon>
        <taxon>Stramenopiles</taxon>
        <taxon>Oomycota</taxon>
        <taxon>Saprolegniomycetes</taxon>
        <taxon>Saprolegniales</taxon>
        <taxon>Verrucalvaceae</taxon>
        <taxon>Aphanomyces</taxon>
    </lineage>
</organism>
<name>W4GWY8_APHAT</name>
<evidence type="ECO:0000313" key="15">
    <source>
        <dbReference type="EMBL" id="ETV84225.1"/>
    </source>
</evidence>
<evidence type="ECO:0000256" key="6">
    <source>
        <dbReference type="ARBA" id="ARBA00022882"/>
    </source>
</evidence>
<dbReference type="InterPro" id="IPR018490">
    <property type="entry name" value="cNMP-bd_dom_sf"/>
</dbReference>
<accession>W4GWY8</accession>
<comment type="subcellular location">
    <subcellularLocation>
        <location evidence="1">Membrane</location>
        <topology evidence="1">Multi-pass membrane protein</topology>
    </subcellularLocation>
</comment>
<dbReference type="Pfam" id="PF00520">
    <property type="entry name" value="Ion_trans"/>
    <property type="match status" value="1"/>
</dbReference>
<evidence type="ECO:0000256" key="13">
    <source>
        <dbReference type="SAM" id="Phobius"/>
    </source>
</evidence>
<keyword evidence="6" id="KW-0851">Voltage-gated channel</keyword>
<dbReference type="RefSeq" id="XP_009825917.1">
    <property type="nucleotide sequence ID" value="XM_009827615.1"/>
</dbReference>
<dbReference type="SUPFAM" id="SSF51206">
    <property type="entry name" value="cAMP-binding domain-like"/>
    <property type="match status" value="1"/>
</dbReference>
<dbReference type="PROSITE" id="PS50042">
    <property type="entry name" value="CNMP_BINDING_3"/>
    <property type="match status" value="1"/>
</dbReference>
<keyword evidence="3" id="KW-0633">Potassium transport</keyword>
<keyword evidence="8 13" id="KW-1133">Transmembrane helix</keyword>
<keyword evidence="5" id="KW-0631">Potassium channel</keyword>
<dbReference type="VEuPathDB" id="FungiDB:H257_03489"/>
<feature type="transmembrane region" description="Helical" evidence="13">
    <location>
        <begin position="177"/>
        <end position="196"/>
    </location>
</feature>
<evidence type="ECO:0000256" key="2">
    <source>
        <dbReference type="ARBA" id="ARBA00022448"/>
    </source>
</evidence>
<dbReference type="InterPro" id="IPR050818">
    <property type="entry name" value="KCNH_animal-type"/>
</dbReference>
<feature type="transmembrane region" description="Helical" evidence="13">
    <location>
        <begin position="401"/>
        <end position="427"/>
    </location>
</feature>
<keyword evidence="4 13" id="KW-0812">Transmembrane</keyword>
<dbReference type="Gene3D" id="2.60.120.10">
    <property type="entry name" value="Jelly Rolls"/>
    <property type="match status" value="1"/>
</dbReference>
<keyword evidence="10 13" id="KW-0472">Membrane</keyword>
<gene>
    <name evidence="15" type="ORF">H257_03489</name>
</gene>
<feature type="region of interest" description="Disordered" evidence="12">
    <location>
        <begin position="112"/>
        <end position="147"/>
    </location>
</feature>
<dbReference type="PANTHER" id="PTHR10217:SF435">
    <property type="entry name" value="POTASSIUM VOLTAGE-GATED CHANNEL PROTEIN EAG"/>
    <property type="match status" value="1"/>
</dbReference>
<dbReference type="AlphaFoldDB" id="W4GWY8"/>
<evidence type="ECO:0000256" key="3">
    <source>
        <dbReference type="ARBA" id="ARBA00022538"/>
    </source>
</evidence>
<evidence type="ECO:0000256" key="4">
    <source>
        <dbReference type="ARBA" id="ARBA00022692"/>
    </source>
</evidence>
<dbReference type="InterPro" id="IPR000595">
    <property type="entry name" value="cNMP-bd_dom"/>
</dbReference>
<proteinExistence type="predicted"/>
<evidence type="ECO:0000256" key="11">
    <source>
        <dbReference type="ARBA" id="ARBA00023303"/>
    </source>
</evidence>
<dbReference type="SUPFAM" id="SSF81324">
    <property type="entry name" value="Voltage-gated potassium channels"/>
    <property type="match status" value="1"/>
</dbReference>
<keyword evidence="11" id="KW-0407">Ion channel</keyword>
<evidence type="ECO:0000256" key="12">
    <source>
        <dbReference type="SAM" id="MobiDB-lite"/>
    </source>
</evidence>
<dbReference type="FunFam" id="1.10.287.70:FF:000123">
    <property type="entry name" value="Potassium channel KAT3"/>
    <property type="match status" value="1"/>
</dbReference>
<dbReference type="InterPro" id="IPR014710">
    <property type="entry name" value="RmlC-like_jellyroll"/>
</dbReference>
<dbReference type="GO" id="GO:0042391">
    <property type="term" value="P:regulation of membrane potential"/>
    <property type="evidence" value="ECO:0007669"/>
    <property type="project" value="TreeGrafter"/>
</dbReference>
<dbReference type="GO" id="GO:0005249">
    <property type="term" value="F:voltage-gated potassium channel activity"/>
    <property type="evidence" value="ECO:0007669"/>
    <property type="project" value="InterPro"/>
</dbReference>
<keyword evidence="9" id="KW-0406">Ion transport</keyword>
<evidence type="ECO:0000259" key="14">
    <source>
        <dbReference type="PROSITE" id="PS50042"/>
    </source>
</evidence>
<keyword evidence="2" id="KW-0813">Transport</keyword>
<evidence type="ECO:0000256" key="9">
    <source>
        <dbReference type="ARBA" id="ARBA00023065"/>
    </source>
</evidence>
<dbReference type="PANTHER" id="PTHR10217">
    <property type="entry name" value="VOLTAGE AND LIGAND GATED POTASSIUM CHANNEL"/>
    <property type="match status" value="1"/>
</dbReference>
<feature type="domain" description="Cyclic nucleotide-binding" evidence="14">
    <location>
        <begin position="503"/>
        <end position="600"/>
    </location>
</feature>
<protein>
    <recommendedName>
        <fullName evidence="14">Cyclic nucleotide-binding domain-containing protein</fullName>
    </recommendedName>
</protein>
<evidence type="ECO:0000256" key="8">
    <source>
        <dbReference type="ARBA" id="ARBA00022989"/>
    </source>
</evidence>
<feature type="region of interest" description="Disordered" evidence="12">
    <location>
        <begin position="1"/>
        <end position="37"/>
    </location>
</feature>
<dbReference type="CDD" id="cd00038">
    <property type="entry name" value="CAP_ED"/>
    <property type="match status" value="1"/>
</dbReference>
<feature type="transmembrane region" description="Helical" evidence="13">
    <location>
        <begin position="376"/>
        <end position="394"/>
    </location>
</feature>
<dbReference type="GO" id="GO:0005886">
    <property type="term" value="C:plasma membrane"/>
    <property type="evidence" value="ECO:0007669"/>
    <property type="project" value="TreeGrafter"/>
</dbReference>
<evidence type="ECO:0000256" key="10">
    <source>
        <dbReference type="ARBA" id="ARBA00023136"/>
    </source>
</evidence>
<sequence length="735" mass="83637">MEHQPRPTRETAPLSHHHAPVHADASTRAVGSSSTRQFEAEQLQLMMDVVDESTPVVAMAQTSTRPDKPLLLHRASGLLMAPMLKMRMQSNVRNVRRRGMEQPTMRLIMRKASGDDEHSQLSRSSTDTPLMTRRAMNPPPPHGRRQATCQPKVASRKYWPDLVLASAHLKATSKFRWFWDIYTMLLLCYTAVAVPFEIAFVQQDDVDALFIFDRCVDLSFCIDMVFNFITPYWDPHANAMVEELPLIIKQYVKGWFCLDFVSVLPFDIIGLFMDEAFRQLTIFRILRILRVIKLVRVFRASRIFSRWQAQLNIPMAIFKLAGHLATILLLAHWLGCLWGGVVHFEYHTDAQGNKLSWMSVYGIDNKGMQTQYVTSLYWAVVTILTIGYGDIPVVTLEEKGIAIVCMIAGCGTYSFVIGSICGVLSSMDEATTDFRQNMDHLNMLLQKERLPKHLVITFREYFLHTQDLMNHKYFSRVLDTLSPGLKGELGVYTSGEWIHRVPFFQGGPKTEHTKFVTAITQHLSAMLFPPNETMIRRGDLTDRMFILSKGIVARLGKVIGKGNFVGEDVILSNGVRHYEVRTLTFVDAMVLTRAGLQAVLRGHFPHKMRKIRRASIFLSLARKMEYFLDELKFLRTSPEHTWSRGDETDWFRARMFNDHDLDLESSPLHVATQSVLAAQKALAAAVALDSTLHKRDDFFAVSTCVKASYTLLQDSCSRCHTGFDPSQHAHAPVLP</sequence>
<evidence type="ECO:0000256" key="5">
    <source>
        <dbReference type="ARBA" id="ARBA00022826"/>
    </source>
</evidence>
<dbReference type="Gene3D" id="1.10.287.70">
    <property type="match status" value="1"/>
</dbReference>
<dbReference type="InterPro" id="IPR005821">
    <property type="entry name" value="Ion_trans_dom"/>
</dbReference>
<dbReference type="GO" id="GO:0034702">
    <property type="term" value="C:monoatomic ion channel complex"/>
    <property type="evidence" value="ECO:0007669"/>
    <property type="project" value="UniProtKB-KW"/>
</dbReference>
<keyword evidence="7" id="KW-0630">Potassium</keyword>
<dbReference type="GeneID" id="20805485"/>
<dbReference type="PRINTS" id="PR01463">
    <property type="entry name" value="EAGCHANLFMLY"/>
</dbReference>
<dbReference type="Pfam" id="PF00027">
    <property type="entry name" value="cNMP_binding"/>
    <property type="match status" value="1"/>
</dbReference>
<reference evidence="15" key="1">
    <citation type="submission" date="2013-12" db="EMBL/GenBank/DDBJ databases">
        <title>The Genome Sequence of Aphanomyces astaci APO3.</title>
        <authorList>
            <consortium name="The Broad Institute Genomics Platform"/>
            <person name="Russ C."/>
            <person name="Tyler B."/>
            <person name="van West P."/>
            <person name="Dieguez-Uribeondo J."/>
            <person name="Young S.K."/>
            <person name="Zeng Q."/>
            <person name="Gargeya S."/>
            <person name="Fitzgerald M."/>
            <person name="Abouelleil A."/>
            <person name="Alvarado L."/>
            <person name="Chapman S.B."/>
            <person name="Gainer-Dewar J."/>
            <person name="Goldberg J."/>
            <person name="Griggs A."/>
            <person name="Gujja S."/>
            <person name="Hansen M."/>
            <person name="Howarth C."/>
            <person name="Imamovic A."/>
            <person name="Ireland A."/>
            <person name="Larimer J."/>
            <person name="McCowan C."/>
            <person name="Murphy C."/>
            <person name="Pearson M."/>
            <person name="Poon T.W."/>
            <person name="Priest M."/>
            <person name="Roberts A."/>
            <person name="Saif S."/>
            <person name="Shea T."/>
            <person name="Sykes S."/>
            <person name="Wortman J."/>
            <person name="Nusbaum C."/>
            <person name="Birren B."/>
        </authorList>
    </citation>
    <scope>NUCLEOTIDE SEQUENCE [LARGE SCALE GENOMIC DNA]</scope>
    <source>
        <strain evidence="15">APO3</strain>
    </source>
</reference>
<dbReference type="Gene3D" id="1.10.287.630">
    <property type="entry name" value="Helix hairpin bin"/>
    <property type="match status" value="1"/>
</dbReference>
<evidence type="ECO:0000256" key="7">
    <source>
        <dbReference type="ARBA" id="ARBA00022958"/>
    </source>
</evidence>
<dbReference type="EMBL" id="KI913119">
    <property type="protein sequence ID" value="ETV84225.1"/>
    <property type="molecule type" value="Genomic_DNA"/>
</dbReference>
<feature type="transmembrane region" description="Helical" evidence="13">
    <location>
        <begin position="320"/>
        <end position="341"/>
    </location>
</feature>
<dbReference type="OrthoDB" id="432483at2759"/>
<dbReference type="InterPro" id="IPR003938">
    <property type="entry name" value="K_chnl_volt-dep_EAG/ELK/ERG"/>
</dbReference>
<evidence type="ECO:0000256" key="1">
    <source>
        <dbReference type="ARBA" id="ARBA00004141"/>
    </source>
</evidence>